<protein>
    <recommendedName>
        <fullName evidence="7">CW-type domain-containing protein</fullName>
    </recommendedName>
</protein>
<dbReference type="PANTHER" id="PTHR23336:SF11">
    <property type="entry name" value="OS06G0622000 PROTEIN"/>
    <property type="match status" value="1"/>
</dbReference>
<sequence length="259" mass="29484">VGVRPLAKSLNKTKVVKDVLKGKNVELTLGRSQEERERGNCGIFLYWHGRLIEAYKRVGGMVQSADMGRGVIGVMDVTDLMKDGNEVMVLNTKQRFQDCEAFAILEQWLGCKADEYWDENFDTLELRDNSKGYKPDYEWVQCNKCRKWRILDPNFNAENLPAEWFCFMPPFKGLCDIPEQKVEPGVITVSAKRSSGNITNARQLRPVKEEVYVIPLEETTNSNKGESEISTDSEDEPVVELPVAKRPLRRLKRGPPSQG</sequence>
<reference evidence="8 9" key="1">
    <citation type="journal article" date="2021" name="Nat. Plants">
        <title>The Taxus genome provides insights into paclitaxel biosynthesis.</title>
        <authorList>
            <person name="Xiong X."/>
            <person name="Gou J."/>
            <person name="Liao Q."/>
            <person name="Li Y."/>
            <person name="Zhou Q."/>
            <person name="Bi G."/>
            <person name="Li C."/>
            <person name="Du R."/>
            <person name="Wang X."/>
            <person name="Sun T."/>
            <person name="Guo L."/>
            <person name="Liang H."/>
            <person name="Lu P."/>
            <person name="Wu Y."/>
            <person name="Zhang Z."/>
            <person name="Ro D.K."/>
            <person name="Shang Y."/>
            <person name="Huang S."/>
            <person name="Yan J."/>
        </authorList>
    </citation>
    <scope>NUCLEOTIDE SEQUENCE [LARGE SCALE GENOMIC DNA]</scope>
    <source>
        <strain evidence="8">Ta-2019</strain>
    </source>
</reference>
<feature type="region of interest" description="Disordered" evidence="6">
    <location>
        <begin position="217"/>
        <end position="259"/>
    </location>
</feature>
<dbReference type="GO" id="GO:0005634">
    <property type="term" value="C:nucleus"/>
    <property type="evidence" value="ECO:0007669"/>
    <property type="project" value="TreeGrafter"/>
</dbReference>
<evidence type="ECO:0000256" key="5">
    <source>
        <dbReference type="ARBA" id="ARBA00023204"/>
    </source>
</evidence>
<dbReference type="Pfam" id="PF07496">
    <property type="entry name" value="zf-CW"/>
    <property type="match status" value="1"/>
</dbReference>
<dbReference type="GO" id="GO:0006281">
    <property type="term" value="P:DNA repair"/>
    <property type="evidence" value="ECO:0007669"/>
    <property type="project" value="UniProtKB-KW"/>
</dbReference>
<organism evidence="8 9">
    <name type="scientific">Taxus chinensis</name>
    <name type="common">Chinese yew</name>
    <name type="synonym">Taxus wallichiana var. chinensis</name>
    <dbReference type="NCBI Taxonomy" id="29808"/>
    <lineage>
        <taxon>Eukaryota</taxon>
        <taxon>Viridiplantae</taxon>
        <taxon>Streptophyta</taxon>
        <taxon>Embryophyta</taxon>
        <taxon>Tracheophyta</taxon>
        <taxon>Spermatophyta</taxon>
        <taxon>Pinopsida</taxon>
        <taxon>Pinidae</taxon>
        <taxon>Conifers II</taxon>
        <taxon>Cupressales</taxon>
        <taxon>Taxaceae</taxon>
        <taxon>Taxus</taxon>
    </lineage>
</organism>
<dbReference type="Pfam" id="PF17942">
    <property type="entry name" value="Morc6_S5"/>
    <property type="match status" value="1"/>
</dbReference>
<evidence type="ECO:0000256" key="4">
    <source>
        <dbReference type="ARBA" id="ARBA00022833"/>
    </source>
</evidence>
<comment type="caution">
    <text evidence="8">The sequence shown here is derived from an EMBL/GenBank/DDBJ whole genome shotgun (WGS) entry which is preliminary data.</text>
</comment>
<keyword evidence="2" id="KW-0227">DNA damage</keyword>
<feature type="compositionally biased region" description="Polar residues" evidence="6">
    <location>
        <begin position="218"/>
        <end position="228"/>
    </location>
</feature>
<dbReference type="InterPro" id="IPR041006">
    <property type="entry name" value="Morc_S5"/>
</dbReference>
<dbReference type="InterPro" id="IPR011124">
    <property type="entry name" value="Znf_CW"/>
</dbReference>
<dbReference type="Proteomes" id="UP000824469">
    <property type="component" value="Unassembled WGS sequence"/>
</dbReference>
<evidence type="ECO:0000256" key="1">
    <source>
        <dbReference type="ARBA" id="ARBA00022723"/>
    </source>
</evidence>
<dbReference type="GO" id="GO:0016887">
    <property type="term" value="F:ATP hydrolysis activity"/>
    <property type="evidence" value="ECO:0007669"/>
    <property type="project" value="InterPro"/>
</dbReference>
<dbReference type="EMBL" id="JAHRHJ020000009">
    <property type="protein sequence ID" value="KAH9302356.1"/>
    <property type="molecule type" value="Genomic_DNA"/>
</dbReference>
<evidence type="ECO:0000313" key="9">
    <source>
        <dbReference type="Proteomes" id="UP000824469"/>
    </source>
</evidence>
<keyword evidence="5" id="KW-0234">DNA repair</keyword>
<evidence type="ECO:0000256" key="3">
    <source>
        <dbReference type="ARBA" id="ARBA00022771"/>
    </source>
</evidence>
<dbReference type="OMA" id="YTSFTHA"/>
<evidence type="ECO:0000256" key="6">
    <source>
        <dbReference type="SAM" id="MobiDB-lite"/>
    </source>
</evidence>
<feature type="compositionally biased region" description="Acidic residues" evidence="6">
    <location>
        <begin position="229"/>
        <end position="238"/>
    </location>
</feature>
<feature type="non-terminal residue" evidence="8">
    <location>
        <position position="259"/>
    </location>
</feature>
<dbReference type="GO" id="GO:0008270">
    <property type="term" value="F:zinc ion binding"/>
    <property type="evidence" value="ECO:0007669"/>
    <property type="project" value="UniProtKB-KW"/>
</dbReference>
<dbReference type="PROSITE" id="PS51050">
    <property type="entry name" value="ZF_CW"/>
    <property type="match status" value="1"/>
</dbReference>
<keyword evidence="1" id="KW-0479">Metal-binding</keyword>
<keyword evidence="9" id="KW-1185">Reference proteome</keyword>
<keyword evidence="3" id="KW-0863">Zinc-finger</keyword>
<dbReference type="AlphaFoldDB" id="A0AA38CMF7"/>
<proteinExistence type="predicted"/>
<keyword evidence="4" id="KW-0862">Zinc</keyword>
<gene>
    <name evidence="8" type="ORF">KI387_013939</name>
</gene>
<dbReference type="InterPro" id="IPR045261">
    <property type="entry name" value="MORC_ATPase"/>
</dbReference>
<dbReference type="PANTHER" id="PTHR23336">
    <property type="entry name" value="ZINC FINGER CW-TYPE COILED-COIL DOMAIN PROTEIN 3"/>
    <property type="match status" value="1"/>
</dbReference>
<feature type="non-terminal residue" evidence="8">
    <location>
        <position position="1"/>
    </location>
</feature>
<accession>A0AA38CMF7</accession>
<feature type="domain" description="CW-type" evidence="7">
    <location>
        <begin position="133"/>
        <end position="183"/>
    </location>
</feature>
<evidence type="ECO:0000313" key="8">
    <source>
        <dbReference type="EMBL" id="KAH9302356.1"/>
    </source>
</evidence>
<evidence type="ECO:0000259" key="7">
    <source>
        <dbReference type="PROSITE" id="PS51050"/>
    </source>
</evidence>
<name>A0AA38CMF7_TAXCH</name>
<evidence type="ECO:0000256" key="2">
    <source>
        <dbReference type="ARBA" id="ARBA00022763"/>
    </source>
</evidence>
<dbReference type="Gene3D" id="3.30.40.100">
    <property type="match status" value="1"/>
</dbReference>